<evidence type="ECO:0000256" key="5">
    <source>
        <dbReference type="ARBA" id="ARBA00022502"/>
    </source>
</evidence>
<keyword evidence="13" id="KW-0732">Signal</keyword>
<evidence type="ECO:0000313" key="15">
    <source>
        <dbReference type="Proteomes" id="UP000269721"/>
    </source>
</evidence>
<evidence type="ECO:0000256" key="10">
    <source>
        <dbReference type="ARBA" id="ARBA00022989"/>
    </source>
</evidence>
<keyword evidence="7 12" id="KW-0808">Transferase</keyword>
<evidence type="ECO:0000256" key="6">
    <source>
        <dbReference type="ARBA" id="ARBA00022676"/>
    </source>
</evidence>
<evidence type="ECO:0000313" key="14">
    <source>
        <dbReference type="EMBL" id="RKO84382.1"/>
    </source>
</evidence>
<evidence type="ECO:0000256" key="12">
    <source>
        <dbReference type="RuleBase" id="RU363112"/>
    </source>
</evidence>
<keyword evidence="10 12" id="KW-1133">Transmembrane helix</keyword>
<keyword evidence="6 12" id="KW-0328">Glycosyltransferase</keyword>
<evidence type="ECO:0000256" key="1">
    <source>
        <dbReference type="ARBA" id="ARBA00004477"/>
    </source>
</evidence>
<evidence type="ECO:0000256" key="9">
    <source>
        <dbReference type="ARBA" id="ARBA00022824"/>
    </source>
</evidence>
<feature type="transmembrane region" description="Helical" evidence="12">
    <location>
        <begin position="335"/>
        <end position="355"/>
    </location>
</feature>
<evidence type="ECO:0000256" key="13">
    <source>
        <dbReference type="SAM" id="SignalP"/>
    </source>
</evidence>
<reference evidence="15" key="1">
    <citation type="journal article" date="2018" name="Nat. Microbiol.">
        <title>Leveraging single-cell genomics to expand the fungal tree of life.</title>
        <authorList>
            <person name="Ahrendt S.R."/>
            <person name="Quandt C.A."/>
            <person name="Ciobanu D."/>
            <person name="Clum A."/>
            <person name="Salamov A."/>
            <person name="Andreopoulos B."/>
            <person name="Cheng J.F."/>
            <person name="Woyke T."/>
            <person name="Pelin A."/>
            <person name="Henrissat B."/>
            <person name="Reynolds N.K."/>
            <person name="Benny G.L."/>
            <person name="Smith M.E."/>
            <person name="James T.Y."/>
            <person name="Grigoriev I.V."/>
        </authorList>
    </citation>
    <scope>NUCLEOTIDE SEQUENCE [LARGE SCALE GENOMIC DNA]</scope>
</reference>
<feature type="transmembrane region" description="Helical" evidence="12">
    <location>
        <begin position="376"/>
        <end position="395"/>
    </location>
</feature>
<dbReference type="Pfam" id="PF04188">
    <property type="entry name" value="Mannosyl_trans2"/>
    <property type="match status" value="1"/>
</dbReference>
<dbReference type="UniPathway" id="UPA00196"/>
<sequence length="398" mass="44323">MSLKIATFALLSRLTTALLAITSSLHGSEYDSSTTALLLSSAKTPWDATLEPFLTPFVRWDAIYMLGIAERGYIYEQEFAFFPGLPLAMRVGADAAGYFVNGAVGRRTMLVISGLFFTNLSFVWAAVALYRLTLLLLADKHLATSTAILFCVCPAGVFMSCLYTESPFAFLTFAGMLQMERGRHWVAALAWGLAGLFRANGILHAGFFAWFLVVRRGAWRNVNLVRNMAKTVLFTIVVFAPFLGFQYYGYSVFCAPEAATHRTWCSKPLPFIYSFVQEEYWNNGFLRYYRLSQLPNFLLAAPTFALTAHALSSYFPAPRPPTHSPLLAPRLLPYMLLWLALALLCATTMHVQIVVRLFTSVPGVFWWAAGRGGRGVVSWFMGWSAVGTVLFANFYPPA</sequence>
<comment type="caution">
    <text evidence="12">Lacks conserved residue(s) required for the propagation of feature annotation.</text>
</comment>
<keyword evidence="9 12" id="KW-0256">Endoplasmic reticulum</keyword>
<keyword evidence="11 12" id="KW-0472">Membrane</keyword>
<accession>A0A4P9VYN8</accession>
<dbReference type="GO" id="GO:0006506">
    <property type="term" value="P:GPI anchor biosynthetic process"/>
    <property type="evidence" value="ECO:0007669"/>
    <property type="project" value="UniProtKB-UniPathway"/>
</dbReference>
<feature type="chain" id="PRO_5020404679" description="GPI mannosyltransferase 2" evidence="13">
    <location>
        <begin position="18"/>
        <end position="398"/>
    </location>
</feature>
<name>A0A4P9VYN8_9FUNG</name>
<dbReference type="InterPro" id="IPR007315">
    <property type="entry name" value="PIG-V/Gpi18"/>
</dbReference>
<keyword evidence="5 12" id="KW-0337">GPI-anchor biosynthesis</keyword>
<dbReference type="AlphaFoldDB" id="A0A4P9VYN8"/>
<dbReference type="GO" id="GO:0005789">
    <property type="term" value="C:endoplasmic reticulum membrane"/>
    <property type="evidence" value="ECO:0007669"/>
    <property type="project" value="UniProtKB-SubCell"/>
</dbReference>
<feature type="transmembrane region" description="Helical" evidence="12">
    <location>
        <begin position="109"/>
        <end position="130"/>
    </location>
</feature>
<feature type="transmembrane region" description="Helical" evidence="12">
    <location>
        <begin position="232"/>
        <end position="253"/>
    </location>
</feature>
<dbReference type="GO" id="GO:0004376">
    <property type="term" value="F:GPI mannosyltransferase activity"/>
    <property type="evidence" value="ECO:0007669"/>
    <property type="project" value="InterPro"/>
</dbReference>
<feature type="transmembrane region" description="Helical" evidence="12">
    <location>
        <begin position="297"/>
        <end position="315"/>
    </location>
</feature>
<dbReference type="OrthoDB" id="10252502at2759"/>
<keyword evidence="8 12" id="KW-0812">Transmembrane</keyword>
<feature type="transmembrane region" description="Helical" evidence="12">
    <location>
        <begin position="142"/>
        <end position="164"/>
    </location>
</feature>
<comment type="similarity">
    <text evidence="3 12">Belongs to the PIGV family.</text>
</comment>
<organism evidence="14 15">
    <name type="scientific">Blyttiomyces helicus</name>
    <dbReference type="NCBI Taxonomy" id="388810"/>
    <lineage>
        <taxon>Eukaryota</taxon>
        <taxon>Fungi</taxon>
        <taxon>Fungi incertae sedis</taxon>
        <taxon>Chytridiomycota</taxon>
        <taxon>Chytridiomycota incertae sedis</taxon>
        <taxon>Chytridiomycetes</taxon>
        <taxon>Chytridiomycetes incertae sedis</taxon>
        <taxon>Blyttiomyces</taxon>
    </lineage>
</organism>
<evidence type="ECO:0000256" key="4">
    <source>
        <dbReference type="ARBA" id="ARBA00013795"/>
    </source>
</evidence>
<dbReference type="PANTHER" id="PTHR12468">
    <property type="entry name" value="GPI MANNOSYLTRANSFERASE 2"/>
    <property type="match status" value="1"/>
</dbReference>
<dbReference type="GO" id="GO:0000009">
    <property type="term" value="F:alpha-1,6-mannosyltransferase activity"/>
    <property type="evidence" value="ECO:0007669"/>
    <property type="project" value="InterPro"/>
</dbReference>
<dbReference type="Proteomes" id="UP000269721">
    <property type="component" value="Unassembled WGS sequence"/>
</dbReference>
<comment type="pathway">
    <text evidence="2 12">Glycolipid biosynthesis; glycosylphosphatidylinositol-anchor biosynthesis.</text>
</comment>
<dbReference type="PANTHER" id="PTHR12468:SF2">
    <property type="entry name" value="GPI MANNOSYLTRANSFERASE 2"/>
    <property type="match status" value="1"/>
</dbReference>
<keyword evidence="15" id="KW-1185">Reference proteome</keyword>
<protein>
    <recommendedName>
        <fullName evidence="4 12">GPI mannosyltransferase 2</fullName>
        <ecNumber evidence="12">2.4.1.-</ecNumber>
    </recommendedName>
</protein>
<evidence type="ECO:0000256" key="7">
    <source>
        <dbReference type="ARBA" id="ARBA00022679"/>
    </source>
</evidence>
<dbReference type="EMBL" id="ML000165">
    <property type="protein sequence ID" value="RKO84382.1"/>
    <property type="molecule type" value="Genomic_DNA"/>
</dbReference>
<proteinExistence type="inferred from homology"/>
<evidence type="ECO:0000256" key="3">
    <source>
        <dbReference type="ARBA" id="ARBA00008698"/>
    </source>
</evidence>
<dbReference type="EC" id="2.4.1.-" evidence="12"/>
<comment type="function">
    <text evidence="12">Mannosyltransferase involved in glycosylphosphatidylinositol-anchor biosynthesis.</text>
</comment>
<evidence type="ECO:0000256" key="8">
    <source>
        <dbReference type="ARBA" id="ARBA00022692"/>
    </source>
</evidence>
<feature type="transmembrane region" description="Helical" evidence="12">
    <location>
        <begin position="185"/>
        <end position="212"/>
    </location>
</feature>
<evidence type="ECO:0000256" key="2">
    <source>
        <dbReference type="ARBA" id="ARBA00004687"/>
    </source>
</evidence>
<dbReference type="GO" id="GO:0031501">
    <property type="term" value="C:mannosyltransferase complex"/>
    <property type="evidence" value="ECO:0007669"/>
    <property type="project" value="TreeGrafter"/>
</dbReference>
<comment type="subcellular location">
    <subcellularLocation>
        <location evidence="1 12">Endoplasmic reticulum membrane</location>
        <topology evidence="1 12">Multi-pass membrane protein</topology>
    </subcellularLocation>
</comment>
<feature type="signal peptide" evidence="13">
    <location>
        <begin position="1"/>
        <end position="17"/>
    </location>
</feature>
<gene>
    <name evidence="14" type="ORF">BDK51DRAFT_15399</name>
</gene>
<evidence type="ECO:0000256" key="11">
    <source>
        <dbReference type="ARBA" id="ARBA00023136"/>
    </source>
</evidence>